<name>A0A4U1L5C9_9SPHN</name>
<protein>
    <submittedName>
        <fullName evidence="2">Arc family DNA-binding protein</fullName>
    </submittedName>
</protein>
<dbReference type="InterPro" id="IPR013321">
    <property type="entry name" value="Arc_rbn_hlx_hlx"/>
</dbReference>
<reference evidence="2 3" key="1">
    <citation type="submission" date="2019-04" db="EMBL/GenBank/DDBJ databases">
        <authorList>
            <person name="Yang Y."/>
            <person name="Wei D."/>
        </authorList>
    </citation>
    <scope>NUCLEOTIDE SEQUENCE [LARGE SCALE GENOMIC DNA]</scope>
    <source>
        <strain evidence="2 3">L-1-4w-11</strain>
    </source>
</reference>
<sequence>MVARRINSQHCANRSSEISEAISVWSLPLPKPPSDQAPRFLLRLPVGMRERLANAAELSGRSMNAEAVARLEASFEGDEAERDRDERIAALEREVADLHKAIERLTDRVDWVDGAAMRQQARD</sequence>
<dbReference type="GO" id="GO:0003677">
    <property type="term" value="F:DNA binding"/>
    <property type="evidence" value="ECO:0007669"/>
    <property type="project" value="UniProtKB-KW"/>
</dbReference>
<dbReference type="OrthoDB" id="6890552at2"/>
<dbReference type="InterPro" id="IPR010985">
    <property type="entry name" value="Ribbon_hlx_hlx"/>
</dbReference>
<keyword evidence="3" id="KW-1185">Reference proteome</keyword>
<accession>A0A4U1L5C9</accession>
<evidence type="ECO:0000259" key="1">
    <source>
        <dbReference type="Pfam" id="PF03869"/>
    </source>
</evidence>
<dbReference type="InterPro" id="IPR005569">
    <property type="entry name" value="Arc_DNA-bd_dom"/>
</dbReference>
<gene>
    <name evidence="2" type="ORF">FBR43_07255</name>
</gene>
<feature type="domain" description="Arc-like DNA binding" evidence="1">
    <location>
        <begin position="36"/>
        <end position="76"/>
    </location>
</feature>
<dbReference type="Proteomes" id="UP000309138">
    <property type="component" value="Unassembled WGS sequence"/>
</dbReference>
<evidence type="ECO:0000313" key="3">
    <source>
        <dbReference type="Proteomes" id="UP000309138"/>
    </source>
</evidence>
<comment type="caution">
    <text evidence="2">The sequence shown here is derived from an EMBL/GenBank/DDBJ whole genome shotgun (WGS) entry which is preliminary data.</text>
</comment>
<proteinExistence type="predicted"/>
<dbReference type="Gene3D" id="1.10.1220.10">
    <property type="entry name" value="Met repressor-like"/>
    <property type="match status" value="1"/>
</dbReference>
<dbReference type="AlphaFoldDB" id="A0A4U1L5C9"/>
<dbReference type="GO" id="GO:0006355">
    <property type="term" value="P:regulation of DNA-templated transcription"/>
    <property type="evidence" value="ECO:0007669"/>
    <property type="project" value="InterPro"/>
</dbReference>
<dbReference type="SUPFAM" id="SSF47598">
    <property type="entry name" value="Ribbon-helix-helix"/>
    <property type="match status" value="1"/>
</dbReference>
<keyword evidence="2" id="KW-0238">DNA-binding</keyword>
<dbReference type="EMBL" id="SWKR01000002">
    <property type="protein sequence ID" value="TKD52151.1"/>
    <property type="molecule type" value="Genomic_DNA"/>
</dbReference>
<dbReference type="Pfam" id="PF03869">
    <property type="entry name" value="Arc"/>
    <property type="match status" value="1"/>
</dbReference>
<evidence type="ECO:0000313" key="2">
    <source>
        <dbReference type="EMBL" id="TKD52151.1"/>
    </source>
</evidence>
<organism evidence="2 3">
    <name type="scientific">Sphingomonas baiyangensis</name>
    <dbReference type="NCBI Taxonomy" id="2572576"/>
    <lineage>
        <taxon>Bacteria</taxon>
        <taxon>Pseudomonadati</taxon>
        <taxon>Pseudomonadota</taxon>
        <taxon>Alphaproteobacteria</taxon>
        <taxon>Sphingomonadales</taxon>
        <taxon>Sphingomonadaceae</taxon>
        <taxon>Sphingomonas</taxon>
    </lineage>
</organism>